<dbReference type="GO" id="GO:0005886">
    <property type="term" value="C:plasma membrane"/>
    <property type="evidence" value="ECO:0007669"/>
    <property type="project" value="TreeGrafter"/>
</dbReference>
<keyword evidence="7" id="KW-0472">Membrane</keyword>
<organism evidence="9 10">
    <name type="scientific">Clupea harengus</name>
    <name type="common">Atlantic herring</name>
    <dbReference type="NCBI Taxonomy" id="7950"/>
    <lineage>
        <taxon>Eukaryota</taxon>
        <taxon>Metazoa</taxon>
        <taxon>Chordata</taxon>
        <taxon>Craniata</taxon>
        <taxon>Vertebrata</taxon>
        <taxon>Euteleostomi</taxon>
        <taxon>Actinopterygii</taxon>
        <taxon>Neopterygii</taxon>
        <taxon>Teleostei</taxon>
        <taxon>Clupei</taxon>
        <taxon>Clupeiformes</taxon>
        <taxon>Clupeoidei</taxon>
        <taxon>Clupeidae</taxon>
        <taxon>Clupea</taxon>
    </lineage>
</organism>
<gene>
    <name evidence="10" type="primary">LOC122133319</name>
</gene>
<evidence type="ECO:0000256" key="8">
    <source>
        <dbReference type="ARBA" id="ARBA00023303"/>
    </source>
</evidence>
<dbReference type="OrthoDB" id="5962981at2759"/>
<keyword evidence="6" id="KW-0406">Ion transport</keyword>
<reference evidence="10" key="1">
    <citation type="submission" date="2025-08" db="UniProtKB">
        <authorList>
            <consortium name="RefSeq"/>
        </authorList>
    </citation>
    <scope>IDENTIFICATION</scope>
</reference>
<keyword evidence="5" id="KW-1133">Transmembrane helix</keyword>
<comment type="subcellular location">
    <subcellularLocation>
        <location evidence="1">Membrane</location>
        <topology evidence="1">Multi-pass membrane protein</topology>
    </subcellularLocation>
</comment>
<evidence type="ECO:0000256" key="6">
    <source>
        <dbReference type="ARBA" id="ARBA00023065"/>
    </source>
</evidence>
<dbReference type="GO" id="GO:0005261">
    <property type="term" value="F:monoatomic cation channel activity"/>
    <property type="evidence" value="ECO:0007669"/>
    <property type="project" value="TreeGrafter"/>
</dbReference>
<keyword evidence="4" id="KW-0812">Transmembrane</keyword>
<dbReference type="Pfam" id="PF14798">
    <property type="entry name" value="Ca_hom_mod"/>
    <property type="match status" value="1"/>
</dbReference>
<dbReference type="RefSeq" id="XP_042565184.1">
    <property type="nucleotide sequence ID" value="XM_042709250.1"/>
</dbReference>
<dbReference type="AlphaFoldDB" id="A0A8M1KU86"/>
<comment type="similarity">
    <text evidence="2">Belongs to the CALHM family.</text>
</comment>
<dbReference type="KEGG" id="char:122133319"/>
<dbReference type="GO" id="GO:1904669">
    <property type="term" value="P:ATP export"/>
    <property type="evidence" value="ECO:0007669"/>
    <property type="project" value="UniProtKB-ARBA"/>
</dbReference>
<sequence length="131" mass="15244">MLSSLLLTCVARCNSPVSYLQLKFWKAYSQKESNFLDCYATKHAEKLAERNIKSFFEMEIPEPLKTPPRYSWGKISRFYKFGTMDKYYSTVHKYVETCKNPEDPMRFLSTKSGDSSNPAALDFVDECTMML</sequence>
<proteinExistence type="inferred from homology"/>
<evidence type="ECO:0000256" key="4">
    <source>
        <dbReference type="ARBA" id="ARBA00022692"/>
    </source>
</evidence>
<protein>
    <submittedName>
        <fullName evidence="10">Calcium homeostasis modulator protein 6-like</fullName>
    </submittedName>
</protein>
<evidence type="ECO:0000256" key="3">
    <source>
        <dbReference type="ARBA" id="ARBA00022448"/>
    </source>
</evidence>
<keyword evidence="3" id="KW-0813">Transport</keyword>
<evidence type="ECO:0000256" key="1">
    <source>
        <dbReference type="ARBA" id="ARBA00004141"/>
    </source>
</evidence>
<dbReference type="PANTHER" id="PTHR32261">
    <property type="entry name" value="CALCIUM HOMEOSTASIS MODULATOR PROTEIN"/>
    <property type="match status" value="1"/>
</dbReference>
<keyword evidence="9" id="KW-1185">Reference proteome</keyword>
<name>A0A8M1KU86_CLUHA</name>
<dbReference type="GeneID" id="122133319"/>
<accession>A0A8M1KU86</accession>
<evidence type="ECO:0000313" key="10">
    <source>
        <dbReference type="RefSeq" id="XP_042565184.1"/>
    </source>
</evidence>
<evidence type="ECO:0000256" key="2">
    <source>
        <dbReference type="ARBA" id="ARBA00008497"/>
    </source>
</evidence>
<dbReference type="PANTHER" id="PTHR32261:SF4">
    <property type="entry name" value="CALCIUM HOMEOSTASIS MODULATOR PROTEIN 6"/>
    <property type="match status" value="1"/>
</dbReference>
<keyword evidence="8" id="KW-0407">Ion channel</keyword>
<evidence type="ECO:0000256" key="7">
    <source>
        <dbReference type="ARBA" id="ARBA00023136"/>
    </source>
</evidence>
<evidence type="ECO:0000256" key="5">
    <source>
        <dbReference type="ARBA" id="ARBA00022989"/>
    </source>
</evidence>
<dbReference type="InterPro" id="IPR029569">
    <property type="entry name" value="CALHM"/>
</dbReference>
<evidence type="ECO:0000313" key="9">
    <source>
        <dbReference type="Proteomes" id="UP000515152"/>
    </source>
</evidence>
<dbReference type="Proteomes" id="UP000515152">
    <property type="component" value="Chromosome 11"/>
</dbReference>